<evidence type="ECO:0000256" key="8">
    <source>
        <dbReference type="ARBA" id="ARBA00023065"/>
    </source>
</evidence>
<dbReference type="InterPro" id="IPR002523">
    <property type="entry name" value="MgTranspt_CorA/ZnTranspt_ZntB"/>
</dbReference>
<keyword evidence="4" id="KW-1003">Cell membrane</keyword>
<feature type="region of interest" description="Disordered" evidence="12">
    <location>
        <begin position="1"/>
        <end position="20"/>
    </location>
</feature>
<dbReference type="EMBL" id="CP011542">
    <property type="protein sequence ID" value="AKK05899.1"/>
    <property type="molecule type" value="Genomic_DNA"/>
</dbReference>
<dbReference type="Pfam" id="PF01544">
    <property type="entry name" value="CorA"/>
    <property type="match status" value="1"/>
</dbReference>
<evidence type="ECO:0000256" key="7">
    <source>
        <dbReference type="ARBA" id="ARBA00022989"/>
    </source>
</evidence>
<dbReference type="PANTHER" id="PTHR46494:SF1">
    <property type="entry name" value="CORA FAMILY METAL ION TRANSPORTER (EUROFUNG)"/>
    <property type="match status" value="1"/>
</dbReference>
<dbReference type="InterPro" id="IPR045861">
    <property type="entry name" value="CorA_cytoplasmic_dom"/>
</dbReference>
<keyword evidence="3" id="KW-0813">Transport</keyword>
<dbReference type="GO" id="GO:0000287">
    <property type="term" value="F:magnesium ion binding"/>
    <property type="evidence" value="ECO:0007669"/>
    <property type="project" value="TreeGrafter"/>
</dbReference>
<evidence type="ECO:0000256" key="3">
    <source>
        <dbReference type="ARBA" id="ARBA00022448"/>
    </source>
</evidence>
<keyword evidence="8" id="KW-0406">Ion transport</keyword>
<dbReference type="InterPro" id="IPR045863">
    <property type="entry name" value="CorA_TM1_TM2"/>
</dbReference>
<gene>
    <name evidence="14" type="ORF">CMUST_07870</name>
</gene>
<evidence type="ECO:0000256" key="6">
    <source>
        <dbReference type="ARBA" id="ARBA00022842"/>
    </source>
</evidence>
<dbReference type="GO" id="GO:0015095">
    <property type="term" value="F:magnesium ion transmembrane transporter activity"/>
    <property type="evidence" value="ECO:0007669"/>
    <property type="project" value="TreeGrafter"/>
</dbReference>
<feature type="transmembrane region" description="Helical" evidence="13">
    <location>
        <begin position="344"/>
        <end position="364"/>
    </location>
</feature>
<evidence type="ECO:0000256" key="10">
    <source>
        <dbReference type="ARBA" id="ARBA00034269"/>
    </source>
</evidence>
<reference evidence="15" key="2">
    <citation type="submission" date="2015-05" db="EMBL/GenBank/DDBJ databases">
        <title>Complete genome sequence of Corynebacterium mustelae DSM 45274, isolated from various tissues of a male ferret with lethal sepsis.</title>
        <authorList>
            <person name="Ruckert C."/>
            <person name="Albersmeier A."/>
            <person name="Winkler A."/>
            <person name="Tauch A."/>
        </authorList>
    </citation>
    <scope>NUCLEOTIDE SEQUENCE [LARGE SCALE GENOMIC DNA]</scope>
    <source>
        <strain evidence="15">DSM 45274</strain>
    </source>
</reference>
<organism evidence="14 15">
    <name type="scientific">Corynebacterium mustelae</name>
    <dbReference type="NCBI Taxonomy" id="571915"/>
    <lineage>
        <taxon>Bacteria</taxon>
        <taxon>Bacillati</taxon>
        <taxon>Actinomycetota</taxon>
        <taxon>Actinomycetes</taxon>
        <taxon>Mycobacteriales</taxon>
        <taxon>Corynebacteriaceae</taxon>
        <taxon>Corynebacterium</taxon>
    </lineage>
</organism>
<keyword evidence="6" id="KW-0460">Magnesium</keyword>
<accession>A0A0G3GXL1</accession>
<evidence type="ECO:0000256" key="4">
    <source>
        <dbReference type="ARBA" id="ARBA00022475"/>
    </source>
</evidence>
<evidence type="ECO:0000313" key="15">
    <source>
        <dbReference type="Proteomes" id="UP000035199"/>
    </source>
</evidence>
<dbReference type="OrthoDB" id="9803416at2"/>
<evidence type="ECO:0000313" key="14">
    <source>
        <dbReference type="EMBL" id="AKK05899.1"/>
    </source>
</evidence>
<dbReference type="RefSeq" id="WP_052844588.1">
    <property type="nucleotide sequence ID" value="NZ_CP011542.1"/>
</dbReference>
<dbReference type="Gene3D" id="3.30.460.20">
    <property type="entry name" value="CorA soluble domain-like"/>
    <property type="match status" value="1"/>
</dbReference>
<dbReference type="KEGG" id="cmv:CMUST_07870"/>
<keyword evidence="15" id="KW-1185">Reference proteome</keyword>
<comment type="subcellular location">
    <subcellularLocation>
        <location evidence="1">Cell membrane</location>
        <topology evidence="1">Multi-pass membrane protein</topology>
    </subcellularLocation>
</comment>
<dbReference type="Gene3D" id="1.20.58.340">
    <property type="entry name" value="Magnesium transport protein CorA, transmembrane region"/>
    <property type="match status" value="2"/>
</dbReference>
<keyword evidence="7 13" id="KW-1133">Transmembrane helix</keyword>
<dbReference type="FunFam" id="1.20.58.340:FF:000004">
    <property type="entry name" value="Magnesium transport protein CorA"/>
    <property type="match status" value="1"/>
</dbReference>
<dbReference type="GO" id="GO:0050897">
    <property type="term" value="F:cobalt ion binding"/>
    <property type="evidence" value="ECO:0007669"/>
    <property type="project" value="TreeGrafter"/>
</dbReference>
<reference evidence="14 15" key="1">
    <citation type="journal article" date="2015" name="Genome Announc.">
        <title>Complete Genome Sequence of the Type Strain Corynebacterium mustelae DSM 45274, Isolated from Various Tissues of a Male Ferret with Lethal Sepsis.</title>
        <authorList>
            <person name="Ruckert C."/>
            <person name="Eimer J."/>
            <person name="Winkler A."/>
            <person name="Tauch A."/>
        </authorList>
    </citation>
    <scope>NUCLEOTIDE SEQUENCE [LARGE SCALE GENOMIC DNA]</scope>
    <source>
        <strain evidence="14 15">DSM 45274</strain>
    </source>
</reference>
<keyword evidence="9 13" id="KW-0472">Membrane</keyword>
<evidence type="ECO:0000256" key="13">
    <source>
        <dbReference type="SAM" id="Phobius"/>
    </source>
</evidence>
<dbReference type="AlphaFoldDB" id="A0A0G3GXL1"/>
<dbReference type="SUPFAM" id="SSF144083">
    <property type="entry name" value="Magnesium transport protein CorA, transmembrane region"/>
    <property type="match status" value="1"/>
</dbReference>
<proteinExistence type="inferred from homology"/>
<name>A0A0G3GXL1_9CORY</name>
<protein>
    <submittedName>
        <fullName evidence="14">Mg2+/Co2+ transporter</fullName>
    </submittedName>
</protein>
<dbReference type="PANTHER" id="PTHR46494">
    <property type="entry name" value="CORA FAMILY METAL ION TRANSPORTER (EUROFUNG)"/>
    <property type="match status" value="1"/>
</dbReference>
<evidence type="ECO:0000256" key="9">
    <source>
        <dbReference type="ARBA" id="ARBA00023136"/>
    </source>
</evidence>
<sequence>MTVSNTDRLENQPQPPKEQASGFVDHCRLYIDGVRIPGEIKVDSALGLLHSRLGELQARHESDSSRGFVWLSLNEPSVQQMHDAAQAFGVHPLIIEDAVVARQRPKVEQYDDQLFLVARSVRYLDFDRRQNSVQQSRQVIETGEVQMVVGKNFIITIRHGTTLPDISDRLALRAGQSTLVNQAGPMSVAWAITDWIVDDYIKIAAELSDDVDALEEEVFTPNSRFNVEQIYLLKREILEMRHAIDPLDPALRLILSNDSQLLNKHIRRYFRDVLDHEIIAKDTIRGFDERLTDLISAAVAKVTLQQNEDMRAISAFVGMAAVPTLIAGIYGMNFQHMPELQTQYGYFIVLGIMVLIVAGMWWFFKKWNWL</sequence>
<comment type="catalytic activity">
    <reaction evidence="10">
        <text>Mg(2+)(in) = Mg(2+)(out)</text>
        <dbReference type="Rhea" id="RHEA:29827"/>
        <dbReference type="ChEBI" id="CHEBI:18420"/>
    </reaction>
</comment>
<dbReference type="Proteomes" id="UP000035199">
    <property type="component" value="Chromosome"/>
</dbReference>
<comment type="function">
    <text evidence="11">Mediates influx of magnesium ions. Alternates between open and closed states. Activated by low cytoplasmic Mg(2+) levels. Inactive when cytoplasmic Mg(2+) levels are high.</text>
</comment>
<dbReference type="GO" id="GO:0005886">
    <property type="term" value="C:plasma membrane"/>
    <property type="evidence" value="ECO:0007669"/>
    <property type="project" value="UniProtKB-SubCell"/>
</dbReference>
<evidence type="ECO:0000256" key="11">
    <source>
        <dbReference type="ARBA" id="ARBA00045497"/>
    </source>
</evidence>
<dbReference type="PATRIC" id="fig|571915.4.peg.1677"/>
<dbReference type="SUPFAM" id="SSF143865">
    <property type="entry name" value="CorA soluble domain-like"/>
    <property type="match status" value="1"/>
</dbReference>
<evidence type="ECO:0000256" key="5">
    <source>
        <dbReference type="ARBA" id="ARBA00022692"/>
    </source>
</evidence>
<keyword evidence="5 13" id="KW-0812">Transmembrane</keyword>
<evidence type="ECO:0000256" key="12">
    <source>
        <dbReference type="SAM" id="MobiDB-lite"/>
    </source>
</evidence>
<dbReference type="GO" id="GO:0015087">
    <property type="term" value="F:cobalt ion transmembrane transporter activity"/>
    <property type="evidence" value="ECO:0007669"/>
    <property type="project" value="TreeGrafter"/>
</dbReference>
<feature type="transmembrane region" description="Helical" evidence="13">
    <location>
        <begin position="312"/>
        <end position="332"/>
    </location>
</feature>
<dbReference type="STRING" id="571915.CMUST_07870"/>
<evidence type="ECO:0000256" key="1">
    <source>
        <dbReference type="ARBA" id="ARBA00004651"/>
    </source>
</evidence>
<dbReference type="CDD" id="cd12830">
    <property type="entry name" value="MtCorA-like"/>
    <property type="match status" value="1"/>
</dbReference>
<evidence type="ECO:0000256" key="2">
    <source>
        <dbReference type="ARBA" id="ARBA00009765"/>
    </source>
</evidence>
<comment type="similarity">
    <text evidence="2">Belongs to the CorA metal ion transporter (MIT) (TC 1.A.35) family.</text>
</comment>